<keyword evidence="3" id="KW-0489">Methyltransferase</keyword>
<dbReference type="Proteomes" id="UP000054560">
    <property type="component" value="Unassembled WGS sequence"/>
</dbReference>
<keyword evidence="4" id="KW-0808">Transferase</keyword>
<evidence type="ECO:0000256" key="6">
    <source>
        <dbReference type="ARBA" id="ARBA00041184"/>
    </source>
</evidence>
<evidence type="ECO:0000256" key="4">
    <source>
        <dbReference type="ARBA" id="ARBA00022679"/>
    </source>
</evidence>
<dbReference type="InterPro" id="IPR050082">
    <property type="entry name" value="RNA_methyltr_RlmE"/>
</dbReference>
<feature type="region of interest" description="Disordered" evidence="7">
    <location>
        <begin position="78"/>
        <end position="110"/>
    </location>
</feature>
<dbReference type="AlphaFoldDB" id="A0A0L0F9L8"/>
<feature type="compositionally biased region" description="Low complexity" evidence="7">
    <location>
        <begin position="81"/>
        <end position="94"/>
    </location>
</feature>
<feature type="compositionally biased region" description="Polar residues" evidence="7">
    <location>
        <begin position="95"/>
        <end position="110"/>
    </location>
</feature>
<evidence type="ECO:0000256" key="1">
    <source>
        <dbReference type="ARBA" id="ARBA00009258"/>
    </source>
</evidence>
<dbReference type="GO" id="GO:0008650">
    <property type="term" value="F:rRNA (uridine-2'-O-)-methyltransferase activity"/>
    <property type="evidence" value="ECO:0007669"/>
    <property type="project" value="TreeGrafter"/>
</dbReference>
<gene>
    <name evidence="9" type="ORF">SARC_14210</name>
</gene>
<dbReference type="STRING" id="667725.A0A0L0F9L8"/>
<dbReference type="eggNOG" id="KOG4589">
    <property type="taxonomic scope" value="Eukaryota"/>
</dbReference>
<accession>A0A0L0F9L8</accession>
<protein>
    <recommendedName>
        <fullName evidence="6">rRNA methyltransferase 2, mitochondrial</fullName>
    </recommendedName>
</protein>
<keyword evidence="5" id="KW-0949">S-adenosyl-L-methionine</keyword>
<evidence type="ECO:0000313" key="9">
    <source>
        <dbReference type="EMBL" id="KNC73231.1"/>
    </source>
</evidence>
<evidence type="ECO:0000256" key="5">
    <source>
        <dbReference type="ARBA" id="ARBA00022691"/>
    </source>
</evidence>
<organism evidence="9 10">
    <name type="scientific">Sphaeroforma arctica JP610</name>
    <dbReference type="NCBI Taxonomy" id="667725"/>
    <lineage>
        <taxon>Eukaryota</taxon>
        <taxon>Ichthyosporea</taxon>
        <taxon>Ichthyophonida</taxon>
        <taxon>Sphaeroforma</taxon>
    </lineage>
</organism>
<dbReference type="InterPro" id="IPR002877">
    <property type="entry name" value="RNA_MeTrfase_FtsJ_dom"/>
</dbReference>
<dbReference type="Gene3D" id="3.40.50.150">
    <property type="entry name" value="Vaccinia Virus protein VP39"/>
    <property type="match status" value="1"/>
</dbReference>
<dbReference type="GeneID" id="25914714"/>
<name>A0A0L0F9L8_9EUKA</name>
<keyword evidence="2" id="KW-0698">rRNA processing</keyword>
<dbReference type="GO" id="GO:0005739">
    <property type="term" value="C:mitochondrion"/>
    <property type="evidence" value="ECO:0007669"/>
    <property type="project" value="TreeGrafter"/>
</dbReference>
<dbReference type="Pfam" id="PF01728">
    <property type="entry name" value="FtsJ"/>
    <property type="match status" value="1"/>
</dbReference>
<feature type="domain" description="Ribosomal RNA methyltransferase FtsJ" evidence="8">
    <location>
        <begin position="131"/>
        <end position="198"/>
    </location>
</feature>
<dbReference type="OrthoDB" id="20105at2759"/>
<dbReference type="RefSeq" id="XP_014147133.1">
    <property type="nucleotide sequence ID" value="XM_014291658.1"/>
</dbReference>
<proteinExistence type="inferred from homology"/>
<evidence type="ECO:0000259" key="8">
    <source>
        <dbReference type="Pfam" id="PF01728"/>
    </source>
</evidence>
<evidence type="ECO:0000256" key="3">
    <source>
        <dbReference type="ARBA" id="ARBA00022603"/>
    </source>
</evidence>
<dbReference type="InterPro" id="IPR029063">
    <property type="entry name" value="SAM-dependent_MTases_sf"/>
</dbReference>
<evidence type="ECO:0000313" key="10">
    <source>
        <dbReference type="Proteomes" id="UP000054560"/>
    </source>
</evidence>
<comment type="similarity">
    <text evidence="1">Belongs to the class I-like SAM-binding methyltransferase superfamily. RNA methyltransferase RlmE family.</text>
</comment>
<evidence type="ECO:0000256" key="7">
    <source>
        <dbReference type="SAM" id="MobiDB-lite"/>
    </source>
</evidence>
<sequence>MTRPIGISHCTCSGLWRSGSVPYYPKTSFGGVCGANRLRTPLHCPPLLERSFLHQDYSTSRKVTKRSTSTNTKAKVNTINSSKSTGKGSTGCSKQGNNVTSKGKRPTGSSAQWIKRQLADPWAKLAADSHYASRSAFKLQQIDDKHRFLKPGRTVIDCGARPGGWSQVSVERCCRPPKNRSVKNFVPGVVISVDICGMGLIFRGV</sequence>
<reference evidence="9 10" key="1">
    <citation type="submission" date="2011-02" db="EMBL/GenBank/DDBJ databases">
        <title>The Genome Sequence of Sphaeroforma arctica JP610.</title>
        <authorList>
            <consortium name="The Broad Institute Genome Sequencing Platform"/>
            <person name="Russ C."/>
            <person name="Cuomo C."/>
            <person name="Young S.K."/>
            <person name="Zeng Q."/>
            <person name="Gargeya S."/>
            <person name="Alvarado L."/>
            <person name="Berlin A."/>
            <person name="Chapman S.B."/>
            <person name="Chen Z."/>
            <person name="Freedman E."/>
            <person name="Gellesch M."/>
            <person name="Goldberg J."/>
            <person name="Griggs A."/>
            <person name="Gujja S."/>
            <person name="Heilman E."/>
            <person name="Heiman D."/>
            <person name="Howarth C."/>
            <person name="Mehta T."/>
            <person name="Neiman D."/>
            <person name="Pearson M."/>
            <person name="Roberts A."/>
            <person name="Saif S."/>
            <person name="Shea T."/>
            <person name="Shenoy N."/>
            <person name="Sisk P."/>
            <person name="Stolte C."/>
            <person name="Sykes S."/>
            <person name="White J."/>
            <person name="Yandava C."/>
            <person name="Burger G."/>
            <person name="Gray M.W."/>
            <person name="Holland P.W.H."/>
            <person name="King N."/>
            <person name="Lang F.B.F."/>
            <person name="Roger A.J."/>
            <person name="Ruiz-Trillo I."/>
            <person name="Haas B."/>
            <person name="Nusbaum C."/>
            <person name="Birren B."/>
        </authorList>
    </citation>
    <scope>NUCLEOTIDE SEQUENCE [LARGE SCALE GENOMIC DNA]</scope>
    <source>
        <strain evidence="9 10">JP610</strain>
    </source>
</reference>
<dbReference type="SUPFAM" id="SSF53335">
    <property type="entry name" value="S-adenosyl-L-methionine-dependent methyltransferases"/>
    <property type="match status" value="1"/>
</dbReference>
<dbReference type="EMBL" id="KQ245894">
    <property type="protein sequence ID" value="KNC73231.1"/>
    <property type="molecule type" value="Genomic_DNA"/>
</dbReference>
<evidence type="ECO:0000256" key="2">
    <source>
        <dbReference type="ARBA" id="ARBA00022552"/>
    </source>
</evidence>
<dbReference type="PANTHER" id="PTHR10920:SF18">
    <property type="entry name" value="RRNA METHYLTRANSFERASE 2, MITOCHONDRIAL"/>
    <property type="match status" value="1"/>
</dbReference>
<dbReference type="PANTHER" id="PTHR10920">
    <property type="entry name" value="RIBOSOMAL RNA METHYLTRANSFERASE"/>
    <property type="match status" value="1"/>
</dbReference>
<keyword evidence="10" id="KW-1185">Reference proteome</keyword>